<reference evidence="5 6" key="1">
    <citation type="submission" date="2018-07" db="EMBL/GenBank/DDBJ databases">
        <title>Genomic Encyclopedia of Type Strains, Phase IV (KMG-IV): sequencing the most valuable type-strain genomes for metagenomic binning, comparative biology and taxonomic classification.</title>
        <authorList>
            <person name="Goeker M."/>
        </authorList>
    </citation>
    <scope>NUCLEOTIDE SEQUENCE [LARGE SCALE GENOMIC DNA]</scope>
    <source>
        <strain evidence="5 6">DSM 21352</strain>
    </source>
</reference>
<dbReference type="STRING" id="433924.NS331_18165"/>
<dbReference type="InterPro" id="IPR004616">
    <property type="entry name" value="Leu/Phe-tRNA_Trfase"/>
</dbReference>
<name>A0A370FAU8_9BURK</name>
<comment type="function">
    <text evidence="4">Functions in the N-end rule pathway of protein degradation where it conjugates Leu, Phe and, less efficiently, Met from aminoacyl-tRNAs to the N-termini of proteins containing an N-terminal arginine or lysine.</text>
</comment>
<keyword evidence="1 4" id="KW-0963">Cytoplasm</keyword>
<evidence type="ECO:0000256" key="3">
    <source>
        <dbReference type="ARBA" id="ARBA00023315"/>
    </source>
</evidence>
<dbReference type="InterPro" id="IPR042203">
    <property type="entry name" value="Leu/Phe-tRNA_Trfase_C"/>
</dbReference>
<dbReference type="InterPro" id="IPR042221">
    <property type="entry name" value="Leu/Phe-tRNA_Trfase_N"/>
</dbReference>
<dbReference type="NCBIfam" id="TIGR00667">
    <property type="entry name" value="aat"/>
    <property type="match status" value="1"/>
</dbReference>
<dbReference type="GO" id="GO:0030163">
    <property type="term" value="P:protein catabolic process"/>
    <property type="evidence" value="ECO:0007669"/>
    <property type="project" value="UniProtKB-UniRule"/>
</dbReference>
<sequence>MEAARAGIAPGMRQNPAVARLPRKLPWLAAGEPLPPPATAWGPEDPVPGVVAAGGALDVATLLDAYGHGIFPWFGDDQPILWWSPDPRMVLRPGAFRLHRSLRKTLLAFRQQAPRCEVRIDHAFADVIAACAEAPRAGQSGTWILPEMQQAYVALHRAGHAHSVETWIDGQLAGGLYCVALGRAVFGESMFARRTDASKIALAALVAFCRHHGVQAIDCQQNTAHLASLGASEWPRAQFLAHIGDACRQPPIPAWQFDPIYWNELLPAQQ</sequence>
<comment type="catalytic activity">
    <reaction evidence="4">
        <text>L-phenylalanyl-tRNA(Phe) + an N-terminal L-alpha-aminoacyl-[protein] = an N-terminal L-phenylalanyl-L-alpha-aminoacyl-[protein] + tRNA(Phe)</text>
        <dbReference type="Rhea" id="RHEA:43632"/>
        <dbReference type="Rhea" id="RHEA-COMP:9668"/>
        <dbReference type="Rhea" id="RHEA-COMP:9699"/>
        <dbReference type="Rhea" id="RHEA-COMP:10636"/>
        <dbReference type="Rhea" id="RHEA-COMP:10637"/>
        <dbReference type="ChEBI" id="CHEBI:78442"/>
        <dbReference type="ChEBI" id="CHEBI:78531"/>
        <dbReference type="ChEBI" id="CHEBI:78597"/>
        <dbReference type="ChEBI" id="CHEBI:83561"/>
        <dbReference type="EC" id="2.3.2.6"/>
    </reaction>
</comment>
<dbReference type="AlphaFoldDB" id="A0A370FAU8"/>
<dbReference type="GO" id="GO:0008914">
    <property type="term" value="F:leucyl-tRNA--protein transferase activity"/>
    <property type="evidence" value="ECO:0007669"/>
    <property type="project" value="UniProtKB-UniRule"/>
</dbReference>
<dbReference type="Gene3D" id="3.40.630.70">
    <property type="entry name" value="Leucyl/phenylalanyl-tRNA-protein transferase, C-terminal domain"/>
    <property type="match status" value="1"/>
</dbReference>
<comment type="caution">
    <text evidence="5">The sequence shown here is derived from an EMBL/GenBank/DDBJ whole genome shotgun (WGS) entry which is preliminary data.</text>
</comment>
<evidence type="ECO:0000313" key="5">
    <source>
        <dbReference type="EMBL" id="RDI20611.1"/>
    </source>
</evidence>
<gene>
    <name evidence="4" type="primary">aat</name>
    <name evidence="5" type="ORF">DFR41_11017</name>
</gene>
<comment type="similarity">
    <text evidence="4">Belongs to the L/F-transferase family.</text>
</comment>
<dbReference type="InterPro" id="IPR016181">
    <property type="entry name" value="Acyl_CoA_acyltransferase"/>
</dbReference>
<dbReference type="EC" id="2.3.2.6" evidence="4"/>
<comment type="catalytic activity">
    <reaction evidence="4">
        <text>N-terminal L-lysyl-[protein] + L-leucyl-tRNA(Leu) = N-terminal L-leucyl-L-lysyl-[protein] + tRNA(Leu) + H(+)</text>
        <dbReference type="Rhea" id="RHEA:12340"/>
        <dbReference type="Rhea" id="RHEA-COMP:9613"/>
        <dbReference type="Rhea" id="RHEA-COMP:9622"/>
        <dbReference type="Rhea" id="RHEA-COMP:12670"/>
        <dbReference type="Rhea" id="RHEA-COMP:12671"/>
        <dbReference type="ChEBI" id="CHEBI:15378"/>
        <dbReference type="ChEBI" id="CHEBI:65249"/>
        <dbReference type="ChEBI" id="CHEBI:78442"/>
        <dbReference type="ChEBI" id="CHEBI:78494"/>
        <dbReference type="ChEBI" id="CHEBI:133043"/>
        <dbReference type="EC" id="2.3.2.6"/>
    </reaction>
</comment>
<dbReference type="PANTHER" id="PTHR30098">
    <property type="entry name" value="LEUCYL/PHENYLALANYL-TRNA--PROTEIN TRANSFERASE"/>
    <property type="match status" value="1"/>
</dbReference>
<dbReference type="PANTHER" id="PTHR30098:SF2">
    <property type="entry name" value="LEUCYL_PHENYLALANYL-TRNA--PROTEIN TRANSFERASE"/>
    <property type="match status" value="1"/>
</dbReference>
<evidence type="ECO:0000256" key="4">
    <source>
        <dbReference type="HAMAP-Rule" id="MF_00688"/>
    </source>
</evidence>
<evidence type="ECO:0000256" key="2">
    <source>
        <dbReference type="ARBA" id="ARBA00022679"/>
    </source>
</evidence>
<keyword evidence="3 4" id="KW-0012">Acyltransferase</keyword>
<dbReference type="Gene3D" id="3.30.70.3550">
    <property type="entry name" value="Leucyl/phenylalanyl-tRNA-protein transferase, N-terminal domain"/>
    <property type="match status" value="1"/>
</dbReference>
<dbReference type="Proteomes" id="UP000255265">
    <property type="component" value="Unassembled WGS sequence"/>
</dbReference>
<comment type="subcellular location">
    <subcellularLocation>
        <location evidence="4">Cytoplasm</location>
    </subcellularLocation>
</comment>
<evidence type="ECO:0000256" key="1">
    <source>
        <dbReference type="ARBA" id="ARBA00022490"/>
    </source>
</evidence>
<dbReference type="SUPFAM" id="SSF55729">
    <property type="entry name" value="Acyl-CoA N-acyltransferases (Nat)"/>
    <property type="match status" value="1"/>
</dbReference>
<protein>
    <recommendedName>
        <fullName evidence="4">Leucyl/phenylalanyl-tRNA--protein transferase</fullName>
        <ecNumber evidence="4">2.3.2.6</ecNumber>
    </recommendedName>
    <alternativeName>
        <fullName evidence="4">L/F-transferase</fullName>
    </alternativeName>
    <alternativeName>
        <fullName evidence="4">Leucyltransferase</fullName>
    </alternativeName>
    <alternativeName>
        <fullName evidence="4">Phenyalanyltransferase</fullName>
    </alternativeName>
</protein>
<dbReference type="EMBL" id="QQAV01000010">
    <property type="protein sequence ID" value="RDI20611.1"/>
    <property type="molecule type" value="Genomic_DNA"/>
</dbReference>
<proteinExistence type="inferred from homology"/>
<keyword evidence="2 4" id="KW-0808">Transferase</keyword>
<comment type="catalytic activity">
    <reaction evidence="4">
        <text>N-terminal L-arginyl-[protein] + L-leucyl-tRNA(Leu) = N-terminal L-leucyl-L-arginyl-[protein] + tRNA(Leu) + H(+)</text>
        <dbReference type="Rhea" id="RHEA:50416"/>
        <dbReference type="Rhea" id="RHEA-COMP:9613"/>
        <dbReference type="Rhea" id="RHEA-COMP:9622"/>
        <dbReference type="Rhea" id="RHEA-COMP:12672"/>
        <dbReference type="Rhea" id="RHEA-COMP:12673"/>
        <dbReference type="ChEBI" id="CHEBI:15378"/>
        <dbReference type="ChEBI" id="CHEBI:64719"/>
        <dbReference type="ChEBI" id="CHEBI:78442"/>
        <dbReference type="ChEBI" id="CHEBI:78494"/>
        <dbReference type="ChEBI" id="CHEBI:133044"/>
        <dbReference type="EC" id="2.3.2.6"/>
    </reaction>
</comment>
<dbReference type="HAMAP" id="MF_00688">
    <property type="entry name" value="Leu_Phe_trans"/>
    <property type="match status" value="1"/>
</dbReference>
<dbReference type="GO" id="GO:0005737">
    <property type="term" value="C:cytoplasm"/>
    <property type="evidence" value="ECO:0007669"/>
    <property type="project" value="UniProtKB-SubCell"/>
</dbReference>
<accession>A0A370FAU8</accession>
<dbReference type="Pfam" id="PF03588">
    <property type="entry name" value="Leu_Phe_trans"/>
    <property type="match status" value="1"/>
</dbReference>
<organism evidence="5 6">
    <name type="scientific">Pseudacidovorax intermedius</name>
    <dbReference type="NCBI Taxonomy" id="433924"/>
    <lineage>
        <taxon>Bacteria</taxon>
        <taxon>Pseudomonadati</taxon>
        <taxon>Pseudomonadota</taxon>
        <taxon>Betaproteobacteria</taxon>
        <taxon>Burkholderiales</taxon>
        <taxon>Comamonadaceae</taxon>
        <taxon>Pseudacidovorax</taxon>
    </lineage>
</organism>
<evidence type="ECO:0000313" key="6">
    <source>
        <dbReference type="Proteomes" id="UP000255265"/>
    </source>
</evidence>
<keyword evidence="6" id="KW-1185">Reference proteome</keyword>